<dbReference type="PANTHER" id="PTHR21180">
    <property type="entry name" value="ENDONUCLEASE/EXONUCLEASE/PHOSPHATASE FAMILY DOMAIN-CONTAINING PROTEIN 1"/>
    <property type="match status" value="1"/>
</dbReference>
<feature type="compositionally biased region" description="Gly residues" evidence="1">
    <location>
        <begin position="219"/>
        <end position="228"/>
    </location>
</feature>
<dbReference type="GO" id="GO:0015628">
    <property type="term" value="P:protein secretion by the type II secretion system"/>
    <property type="evidence" value="ECO:0007669"/>
    <property type="project" value="TreeGrafter"/>
</dbReference>
<gene>
    <name evidence="3" type="ORF">D8771_15305</name>
</gene>
<feature type="region of interest" description="Disordered" evidence="1">
    <location>
        <begin position="182"/>
        <end position="231"/>
    </location>
</feature>
<dbReference type="PANTHER" id="PTHR21180:SF32">
    <property type="entry name" value="ENDONUCLEASE_EXONUCLEASE_PHOSPHATASE FAMILY DOMAIN-CONTAINING PROTEIN 1"/>
    <property type="match status" value="1"/>
</dbReference>
<comment type="caution">
    <text evidence="3">The sequence shown here is derived from an EMBL/GenBank/DDBJ whole genome shotgun (WGS) entry which is preliminary data.</text>
</comment>
<dbReference type="GO" id="GO:0006281">
    <property type="term" value="P:DNA repair"/>
    <property type="evidence" value="ECO:0007669"/>
    <property type="project" value="InterPro"/>
</dbReference>
<dbReference type="SUPFAM" id="SSF47781">
    <property type="entry name" value="RuvA domain 2-like"/>
    <property type="match status" value="1"/>
</dbReference>
<name>A0A6C1CAR1_9ACTN</name>
<dbReference type="Gene3D" id="3.10.560.10">
    <property type="entry name" value="Outer membrane lipoprotein wza domain like"/>
    <property type="match status" value="1"/>
</dbReference>
<dbReference type="InterPro" id="IPR019554">
    <property type="entry name" value="Soluble_ligand-bd"/>
</dbReference>
<dbReference type="InterPro" id="IPR051675">
    <property type="entry name" value="Endo/Exo/Phosphatase_dom_1"/>
</dbReference>
<evidence type="ECO:0000256" key="1">
    <source>
        <dbReference type="SAM" id="MobiDB-lite"/>
    </source>
</evidence>
<sequence>MRGPSPLPGTPSAAVLLRGDPAPAPDGAEPLRGSGSLSSPVQAPPWPAGKHGAMAGPGDEEEQGARPAEDEPRPVEIRVAAPHRSASNGDGGDADGALAGRLGERFFAERPEEKGKAGEDEERSRLPLRERWSLALEDRLPLWLRLRCGIEPKTLIAVVLVLLVGIGFAVHHFWTGRPQGVAVPSTPRAAPGEGATRQPGPDGSPVPVPGGAPAPGGPGGPGAAGGASPGKRLVVDVSGKVREPGIHRLPAGSRVTDAIEAAGGLRKGADTEGLNQARLLVDGEQIVVGEPGKAGAAAAPAPGAAAGPAAGGAGGAPGTPISLSSATPEQLETLPGVGPVLAQHIVDYRTQHGGFTSVDQLKDVDGIGDKRFADIKPMVTP</sequence>
<dbReference type="GO" id="GO:0015627">
    <property type="term" value="C:type II protein secretion system complex"/>
    <property type="evidence" value="ECO:0007669"/>
    <property type="project" value="TreeGrafter"/>
</dbReference>
<dbReference type="AlphaFoldDB" id="A0A6C1CAR1"/>
<reference evidence="3 4" key="1">
    <citation type="submission" date="2018-10" db="EMBL/GenBank/DDBJ databases">
        <title>Isolation of pseudouridimycin from Streptomyces albus DSM 40763.</title>
        <authorList>
            <person name="Rosenqvist P."/>
            <person name="Metsae-Ketelae M."/>
            <person name="Virta P."/>
        </authorList>
    </citation>
    <scope>NUCLEOTIDE SEQUENCE [LARGE SCALE GENOMIC DNA]</scope>
    <source>
        <strain evidence="3 4">DSM 40763</strain>
    </source>
</reference>
<dbReference type="Pfam" id="PF12836">
    <property type="entry name" value="HHH_3"/>
    <property type="match status" value="1"/>
</dbReference>
<dbReference type="InterPro" id="IPR010994">
    <property type="entry name" value="RuvA_2-like"/>
</dbReference>
<keyword evidence="2" id="KW-0812">Transmembrane</keyword>
<organism evidence="3 4">
    <name type="scientific">Streptomyces albus</name>
    <dbReference type="NCBI Taxonomy" id="1888"/>
    <lineage>
        <taxon>Bacteria</taxon>
        <taxon>Bacillati</taxon>
        <taxon>Actinomycetota</taxon>
        <taxon>Actinomycetes</taxon>
        <taxon>Kitasatosporales</taxon>
        <taxon>Streptomycetaceae</taxon>
        <taxon>Streptomyces</taxon>
    </lineage>
</organism>
<feature type="region of interest" description="Disordered" evidence="1">
    <location>
        <begin position="294"/>
        <end position="325"/>
    </location>
</feature>
<evidence type="ECO:0000256" key="2">
    <source>
        <dbReference type="SAM" id="Phobius"/>
    </source>
</evidence>
<accession>A0A6C1CAR1</accession>
<dbReference type="InterPro" id="IPR003583">
    <property type="entry name" value="Hlx-hairpin-Hlx_DNA-bd_motif"/>
</dbReference>
<feature type="compositionally biased region" description="Low complexity" evidence="1">
    <location>
        <begin position="19"/>
        <end position="28"/>
    </location>
</feature>
<dbReference type="Proteomes" id="UP000298111">
    <property type="component" value="Unassembled WGS sequence"/>
</dbReference>
<dbReference type="Pfam" id="PF10531">
    <property type="entry name" value="SLBB"/>
    <property type="match status" value="1"/>
</dbReference>
<feature type="compositionally biased region" description="Pro residues" evidence="1">
    <location>
        <begin position="202"/>
        <end position="218"/>
    </location>
</feature>
<feature type="transmembrane region" description="Helical" evidence="2">
    <location>
        <begin position="155"/>
        <end position="174"/>
    </location>
</feature>
<keyword evidence="3" id="KW-0238">DNA-binding</keyword>
<dbReference type="EMBL" id="RCIY01000055">
    <property type="protein sequence ID" value="TGG83577.1"/>
    <property type="molecule type" value="Genomic_DNA"/>
</dbReference>
<feature type="compositionally biased region" description="Basic and acidic residues" evidence="1">
    <location>
        <begin position="63"/>
        <end position="76"/>
    </location>
</feature>
<dbReference type="GO" id="GO:0003677">
    <property type="term" value="F:DNA binding"/>
    <property type="evidence" value="ECO:0007669"/>
    <property type="project" value="UniProtKB-KW"/>
</dbReference>
<evidence type="ECO:0000313" key="4">
    <source>
        <dbReference type="Proteomes" id="UP000298111"/>
    </source>
</evidence>
<feature type="compositionally biased region" description="Low complexity" evidence="1">
    <location>
        <begin position="294"/>
        <end position="308"/>
    </location>
</feature>
<keyword evidence="2" id="KW-0472">Membrane</keyword>
<evidence type="ECO:0000313" key="3">
    <source>
        <dbReference type="EMBL" id="TGG83577.1"/>
    </source>
</evidence>
<keyword evidence="2" id="KW-1133">Transmembrane helix</keyword>
<protein>
    <submittedName>
        <fullName evidence="3">ComEA family DNA-binding protein</fullName>
    </submittedName>
</protein>
<dbReference type="SMART" id="SM00278">
    <property type="entry name" value="HhH1"/>
    <property type="match status" value="2"/>
</dbReference>
<feature type="region of interest" description="Disordered" evidence="1">
    <location>
        <begin position="1"/>
        <end position="98"/>
    </location>
</feature>
<dbReference type="Gene3D" id="1.10.150.320">
    <property type="entry name" value="Photosystem II 12 kDa extrinsic protein"/>
    <property type="match status" value="1"/>
</dbReference>
<proteinExistence type="predicted"/>